<accession>A0AAV4CR68</accession>
<keyword evidence="9" id="KW-0067">ATP-binding</keyword>
<dbReference type="InterPro" id="IPR003593">
    <property type="entry name" value="AAA+_ATPase"/>
</dbReference>
<dbReference type="FunFam" id="3.40.50.300:FF:001146">
    <property type="entry name" value="DNA-binding protein SMUBP-2 isoform X1"/>
    <property type="match status" value="1"/>
</dbReference>
<dbReference type="PANTHER" id="PTHR43788">
    <property type="entry name" value="DNA2/NAM7 HELICASE FAMILY MEMBER"/>
    <property type="match status" value="1"/>
</dbReference>
<comment type="catalytic activity">
    <reaction evidence="11">
        <text>ATP + H2O = ADP + phosphate + H(+)</text>
        <dbReference type="Rhea" id="RHEA:13065"/>
        <dbReference type="ChEBI" id="CHEBI:15377"/>
        <dbReference type="ChEBI" id="CHEBI:15378"/>
        <dbReference type="ChEBI" id="CHEBI:30616"/>
        <dbReference type="ChEBI" id="CHEBI:43474"/>
        <dbReference type="ChEBI" id="CHEBI:456216"/>
        <dbReference type="EC" id="3.6.4.12"/>
    </reaction>
    <physiologicalReaction direction="left-to-right" evidence="11">
        <dbReference type="Rhea" id="RHEA:13066"/>
    </physiologicalReaction>
</comment>
<reference evidence="15 16" key="1">
    <citation type="journal article" date="2021" name="Elife">
        <title>Chloroplast acquisition without the gene transfer in kleptoplastic sea slugs, Plakobranchus ocellatus.</title>
        <authorList>
            <person name="Maeda T."/>
            <person name="Takahashi S."/>
            <person name="Yoshida T."/>
            <person name="Shimamura S."/>
            <person name="Takaki Y."/>
            <person name="Nagai Y."/>
            <person name="Toyoda A."/>
            <person name="Suzuki Y."/>
            <person name="Arimoto A."/>
            <person name="Ishii H."/>
            <person name="Satoh N."/>
            <person name="Nishiyama T."/>
            <person name="Hasebe M."/>
            <person name="Maruyama T."/>
            <person name="Minagawa J."/>
            <person name="Obokata J."/>
            <person name="Shigenobu S."/>
        </authorList>
    </citation>
    <scope>NUCLEOTIDE SEQUENCE [LARGE SCALE GENOMIC DNA]</scope>
</reference>
<comment type="similarity">
    <text evidence="3">Belongs to the DNA2/NAM7 helicase family.</text>
</comment>
<sequence>MAVEEFVNKTLSLLDKEREAEIQETQTLSERLSAKELEKRGVCLRRLQLSSHRSGLYGRMVALFVPEAKHRGKNVKQELPSSNITPGDIVGVGLTNSSPTDKPLTSGIVLQMSAFNISVAFDESQDILDLDDSASYKLTKLANDVTYRRLKASLNDLLKYRDGPARRLIDSLFVLEEVSGPFGEFPFKFLNEGLDESQREAVKFALTQREVAIIHGPPGTGKTTTVVEVILQAVSQGLKVLVTAPSNIAVDNLLERLTAAHPSPRLVRLGHPARLMPHLTKFSLDAVVSAAEETDIVRDVRADIQKTLTKMKKARGAGERKSLRDELKHLRKEVSQREERATSEVLSRAQVVLSTLTTASLDGPLKHLKDKTFDLVVIDECSQALEAACWIGLLRGQKCVLAGDHLQLPPTIMSREAANAGLELTLMERLLATLAEEKGQDIVRMLTTQYRMNQLIMAWASQQLYQGKLTAHTSVATHLLRDLEGVSNTEETAAPLLLIDTAGCDLRELDLPEEVSKGNEGEADVVATHVENLIKAGVKPVDIAVIAPYNMQVDLLRDRLCPQHPGLEIKSVDGFQGREKEAVVISMVRSNLTGEVGFLSEKRRINVAVTRARRHLAVVCDSDTVCHDPFIASLVHYMTDHGDVLSADRVLQGQQQCRGLKYS</sequence>
<dbReference type="NCBIfam" id="TIGR00376">
    <property type="entry name" value="IGHMBP2 family helicase"/>
    <property type="match status" value="1"/>
</dbReference>
<dbReference type="Proteomes" id="UP000735302">
    <property type="component" value="Unassembled WGS sequence"/>
</dbReference>
<evidence type="ECO:0000256" key="3">
    <source>
        <dbReference type="ARBA" id="ARBA00007913"/>
    </source>
</evidence>
<evidence type="ECO:0000256" key="2">
    <source>
        <dbReference type="ARBA" id="ARBA00004496"/>
    </source>
</evidence>
<dbReference type="AlphaFoldDB" id="A0AAV4CR68"/>
<dbReference type="PANTHER" id="PTHR43788:SF8">
    <property type="entry name" value="DNA-BINDING PROTEIN SMUBP-2"/>
    <property type="match status" value="1"/>
</dbReference>
<evidence type="ECO:0000256" key="6">
    <source>
        <dbReference type="ARBA" id="ARBA00022741"/>
    </source>
</evidence>
<dbReference type="Gene3D" id="3.40.50.300">
    <property type="entry name" value="P-loop containing nucleotide triphosphate hydrolases"/>
    <property type="match status" value="2"/>
</dbReference>
<dbReference type="InterPro" id="IPR048761">
    <property type="entry name" value="SMUBP-2_HCS1_1B"/>
</dbReference>
<dbReference type="CDD" id="cd18808">
    <property type="entry name" value="SF1_C_Upf1"/>
    <property type="match status" value="1"/>
</dbReference>
<dbReference type="InterPro" id="IPR050534">
    <property type="entry name" value="Coronavir_polyprotein_1ab"/>
</dbReference>
<keyword evidence="8" id="KW-0347">Helicase</keyword>
<dbReference type="InterPro" id="IPR041679">
    <property type="entry name" value="DNA2/NAM7-like_C"/>
</dbReference>
<dbReference type="GO" id="GO:0005737">
    <property type="term" value="C:cytoplasm"/>
    <property type="evidence" value="ECO:0007669"/>
    <property type="project" value="UniProtKB-SubCell"/>
</dbReference>
<gene>
    <name evidence="15" type="ORF">PoB_006086400</name>
</gene>
<evidence type="ECO:0000313" key="15">
    <source>
        <dbReference type="EMBL" id="GFO34359.1"/>
    </source>
</evidence>
<evidence type="ECO:0000256" key="8">
    <source>
        <dbReference type="ARBA" id="ARBA00022806"/>
    </source>
</evidence>
<proteinExistence type="inferred from homology"/>
<dbReference type="InterPro" id="IPR014001">
    <property type="entry name" value="Helicase_ATP-bd"/>
</dbReference>
<dbReference type="InterPro" id="IPR004483">
    <property type="entry name" value="SMUBP-2/Hcs1-like"/>
</dbReference>
<dbReference type="GO" id="GO:0016787">
    <property type="term" value="F:hydrolase activity"/>
    <property type="evidence" value="ECO:0007669"/>
    <property type="project" value="UniProtKB-KW"/>
</dbReference>
<comment type="subcellular location">
    <subcellularLocation>
        <location evidence="2">Cytoplasm</location>
    </subcellularLocation>
    <subcellularLocation>
        <location evidence="1">Nucleus</location>
    </subcellularLocation>
</comment>
<evidence type="ECO:0000256" key="10">
    <source>
        <dbReference type="ARBA" id="ARBA00023242"/>
    </source>
</evidence>
<evidence type="ECO:0000256" key="1">
    <source>
        <dbReference type="ARBA" id="ARBA00004123"/>
    </source>
</evidence>
<dbReference type="InterPro" id="IPR047187">
    <property type="entry name" value="SF1_C_Upf1"/>
</dbReference>
<dbReference type="EMBL" id="BLXT01006896">
    <property type="protein sequence ID" value="GFO34359.1"/>
    <property type="molecule type" value="Genomic_DNA"/>
</dbReference>
<keyword evidence="5" id="KW-0963">Cytoplasm</keyword>
<dbReference type="GO" id="GO:0005524">
    <property type="term" value="F:ATP binding"/>
    <property type="evidence" value="ECO:0007669"/>
    <property type="project" value="UniProtKB-KW"/>
</dbReference>
<keyword evidence="15" id="KW-0238">DNA-binding</keyword>
<evidence type="ECO:0000256" key="9">
    <source>
        <dbReference type="ARBA" id="ARBA00022840"/>
    </source>
</evidence>
<evidence type="ECO:0000256" key="7">
    <source>
        <dbReference type="ARBA" id="ARBA00022801"/>
    </source>
</evidence>
<dbReference type="InterPro" id="IPR041677">
    <property type="entry name" value="DNA2/NAM7_AAA_11"/>
</dbReference>
<dbReference type="CDD" id="cd18044">
    <property type="entry name" value="DEXXQc_SMUBP2"/>
    <property type="match status" value="1"/>
</dbReference>
<feature type="domain" description="AAA+ ATPase" evidence="13">
    <location>
        <begin position="208"/>
        <end position="431"/>
    </location>
</feature>
<dbReference type="Pfam" id="PF13087">
    <property type="entry name" value="AAA_12"/>
    <property type="match status" value="1"/>
</dbReference>
<dbReference type="GO" id="GO:0005634">
    <property type="term" value="C:nucleus"/>
    <property type="evidence" value="ECO:0007669"/>
    <property type="project" value="UniProtKB-SubCell"/>
</dbReference>
<dbReference type="Pfam" id="PF13086">
    <property type="entry name" value="AAA_11"/>
    <property type="match status" value="1"/>
</dbReference>
<name>A0AAV4CR68_9GAST</name>
<feature type="domain" description="Helicase ATP-binding" evidence="14">
    <location>
        <begin position="190"/>
        <end position="425"/>
    </location>
</feature>
<comment type="caution">
    <text evidence="15">The sequence shown here is derived from an EMBL/GenBank/DDBJ whole genome shotgun (WGS) entry which is preliminary data.</text>
</comment>
<dbReference type="GO" id="GO:0003723">
    <property type="term" value="F:RNA binding"/>
    <property type="evidence" value="ECO:0007669"/>
    <property type="project" value="InterPro"/>
</dbReference>
<dbReference type="SUPFAM" id="SSF52540">
    <property type="entry name" value="P-loop containing nucleoside triphosphate hydrolases"/>
    <property type="match status" value="1"/>
</dbReference>
<dbReference type="Pfam" id="PF21138">
    <property type="entry name" value="SMUBP-2_HCS1_1B"/>
    <property type="match status" value="1"/>
</dbReference>
<dbReference type="SMART" id="SM00382">
    <property type="entry name" value="AAA"/>
    <property type="match status" value="1"/>
</dbReference>
<evidence type="ECO:0000259" key="13">
    <source>
        <dbReference type="SMART" id="SM00382"/>
    </source>
</evidence>
<keyword evidence="10" id="KW-0539">Nucleus</keyword>
<evidence type="ECO:0000259" key="14">
    <source>
        <dbReference type="SMART" id="SM00487"/>
    </source>
</evidence>
<protein>
    <recommendedName>
        <fullName evidence="4">DNA helicase</fullName>
        <ecNumber evidence="4">3.6.4.12</ecNumber>
    </recommendedName>
</protein>
<evidence type="ECO:0000256" key="12">
    <source>
        <dbReference type="SAM" id="Coils"/>
    </source>
</evidence>
<organism evidence="15 16">
    <name type="scientific">Plakobranchus ocellatus</name>
    <dbReference type="NCBI Taxonomy" id="259542"/>
    <lineage>
        <taxon>Eukaryota</taxon>
        <taxon>Metazoa</taxon>
        <taxon>Spiralia</taxon>
        <taxon>Lophotrochozoa</taxon>
        <taxon>Mollusca</taxon>
        <taxon>Gastropoda</taxon>
        <taxon>Heterobranchia</taxon>
        <taxon>Euthyneura</taxon>
        <taxon>Panpulmonata</taxon>
        <taxon>Sacoglossa</taxon>
        <taxon>Placobranchoidea</taxon>
        <taxon>Plakobranchidae</taxon>
        <taxon>Plakobranchus</taxon>
    </lineage>
</organism>
<dbReference type="EC" id="3.6.4.12" evidence="4"/>
<evidence type="ECO:0000256" key="5">
    <source>
        <dbReference type="ARBA" id="ARBA00022490"/>
    </source>
</evidence>
<evidence type="ECO:0000256" key="11">
    <source>
        <dbReference type="ARBA" id="ARBA00048432"/>
    </source>
</evidence>
<evidence type="ECO:0000256" key="4">
    <source>
        <dbReference type="ARBA" id="ARBA00012551"/>
    </source>
</evidence>
<dbReference type="SMART" id="SM00487">
    <property type="entry name" value="DEXDc"/>
    <property type="match status" value="1"/>
</dbReference>
<keyword evidence="16" id="KW-1185">Reference proteome</keyword>
<dbReference type="GO" id="GO:0043139">
    <property type="term" value="F:5'-3' DNA helicase activity"/>
    <property type="evidence" value="ECO:0007669"/>
    <property type="project" value="TreeGrafter"/>
</dbReference>
<keyword evidence="6" id="KW-0547">Nucleotide-binding</keyword>
<evidence type="ECO:0000313" key="16">
    <source>
        <dbReference type="Proteomes" id="UP000735302"/>
    </source>
</evidence>
<dbReference type="GO" id="GO:0003677">
    <property type="term" value="F:DNA binding"/>
    <property type="evidence" value="ECO:0007669"/>
    <property type="project" value="UniProtKB-KW"/>
</dbReference>
<dbReference type="InterPro" id="IPR027417">
    <property type="entry name" value="P-loop_NTPase"/>
</dbReference>
<feature type="coiled-coil region" evidence="12">
    <location>
        <begin position="313"/>
        <end position="344"/>
    </location>
</feature>
<keyword evidence="7" id="KW-0378">Hydrolase</keyword>
<keyword evidence="12" id="KW-0175">Coiled coil</keyword>
<dbReference type="Gene3D" id="2.40.30.270">
    <property type="match status" value="1"/>
</dbReference>